<reference evidence="1 2" key="1">
    <citation type="submission" date="2018-03" db="EMBL/GenBank/DDBJ databases">
        <authorList>
            <person name="Keele B.F."/>
        </authorList>
    </citation>
    <scope>NUCLEOTIDE SEQUENCE [LARGE SCALE GENOMIC DNA]</scope>
    <source>
        <strain evidence="1 2">CECT 8811</strain>
    </source>
</reference>
<dbReference type="OrthoDB" id="389074at2"/>
<keyword evidence="2" id="KW-1185">Reference proteome</keyword>
<accession>A0A2R8ALW6</accession>
<proteinExistence type="predicted"/>
<organism evidence="1 2">
    <name type="scientific">Aliiroseovarius pelagivivens</name>
    <dbReference type="NCBI Taxonomy" id="1639690"/>
    <lineage>
        <taxon>Bacteria</taxon>
        <taxon>Pseudomonadati</taxon>
        <taxon>Pseudomonadota</taxon>
        <taxon>Alphaproteobacteria</taxon>
        <taxon>Rhodobacterales</taxon>
        <taxon>Paracoccaceae</taxon>
        <taxon>Aliiroseovarius</taxon>
    </lineage>
</organism>
<dbReference type="AlphaFoldDB" id="A0A2R8ALW6"/>
<dbReference type="Proteomes" id="UP000244911">
    <property type="component" value="Unassembled WGS sequence"/>
</dbReference>
<protein>
    <submittedName>
        <fullName evidence="1">Uncharacterized protein</fullName>
    </submittedName>
</protein>
<dbReference type="RefSeq" id="WP_108856955.1">
    <property type="nucleotide sequence ID" value="NZ_OMOI01000001.1"/>
</dbReference>
<sequence>MNVDDPALRSNAVTLLHIGAPRCADLRTWTERNTGALGSGLGIPTLDDPKGDGFFRLDHIGHVNAPVVMCALSAFHLGLTVLGIQHGEGALPAAAEILVEV</sequence>
<evidence type="ECO:0000313" key="2">
    <source>
        <dbReference type="Proteomes" id="UP000244911"/>
    </source>
</evidence>
<dbReference type="InterPro" id="IPR015422">
    <property type="entry name" value="PyrdxlP-dep_Trfase_small"/>
</dbReference>
<dbReference type="Gene3D" id="3.90.1150.10">
    <property type="entry name" value="Aspartate Aminotransferase, domain 1"/>
    <property type="match status" value="1"/>
</dbReference>
<name>A0A2R8ALW6_9RHOB</name>
<gene>
    <name evidence="1" type="ORF">ALP8811_02008</name>
</gene>
<evidence type="ECO:0000313" key="1">
    <source>
        <dbReference type="EMBL" id="SPF76990.1"/>
    </source>
</evidence>
<dbReference type="EMBL" id="OMOI01000001">
    <property type="protein sequence ID" value="SPF76990.1"/>
    <property type="molecule type" value="Genomic_DNA"/>
</dbReference>